<dbReference type="Gene3D" id="3.90.550.10">
    <property type="entry name" value="Spore Coat Polysaccharide Biosynthesis Protein SpsA, Chain A"/>
    <property type="match status" value="1"/>
</dbReference>
<name>A0AA36HQT2_9DINO</name>
<dbReference type="EMBL" id="CAUJNA010000187">
    <property type="protein sequence ID" value="CAJ1373311.1"/>
    <property type="molecule type" value="Genomic_DNA"/>
</dbReference>
<keyword evidence="6" id="KW-1185">Reference proteome</keyword>
<reference evidence="5" key="1">
    <citation type="submission" date="2023-08" db="EMBL/GenBank/DDBJ databases">
        <authorList>
            <person name="Chen Y."/>
            <person name="Shah S."/>
            <person name="Dougan E. K."/>
            <person name="Thang M."/>
            <person name="Chan C."/>
        </authorList>
    </citation>
    <scope>NUCLEOTIDE SEQUENCE</scope>
</reference>
<dbReference type="InterPro" id="IPR002495">
    <property type="entry name" value="Glyco_trans_8"/>
</dbReference>
<proteinExistence type="inferred from homology"/>
<organism evidence="5 6">
    <name type="scientific">Effrenium voratum</name>
    <dbReference type="NCBI Taxonomy" id="2562239"/>
    <lineage>
        <taxon>Eukaryota</taxon>
        <taxon>Sar</taxon>
        <taxon>Alveolata</taxon>
        <taxon>Dinophyceae</taxon>
        <taxon>Suessiales</taxon>
        <taxon>Symbiodiniaceae</taxon>
        <taxon>Effrenium</taxon>
    </lineage>
</organism>
<keyword evidence="3" id="KW-0808">Transferase</keyword>
<evidence type="ECO:0000313" key="5">
    <source>
        <dbReference type="EMBL" id="CAJ1373311.1"/>
    </source>
</evidence>
<keyword evidence="2" id="KW-0328">Glycosyltransferase</keyword>
<accession>A0AA36HQT2</accession>
<dbReference type="InterPro" id="IPR050748">
    <property type="entry name" value="Glycosyltrans_8_dom-fam"/>
</dbReference>
<dbReference type="GO" id="GO:0046872">
    <property type="term" value="F:metal ion binding"/>
    <property type="evidence" value="ECO:0007669"/>
    <property type="project" value="UniProtKB-KW"/>
</dbReference>
<dbReference type="PANTHER" id="PTHR13778">
    <property type="entry name" value="GLYCOSYLTRANSFERASE 8 DOMAIN-CONTAINING PROTEIN"/>
    <property type="match status" value="1"/>
</dbReference>
<keyword evidence="4" id="KW-0479">Metal-binding</keyword>
<dbReference type="AlphaFoldDB" id="A0AA36HQT2"/>
<comment type="caution">
    <text evidence="5">The sequence shown here is derived from an EMBL/GenBank/DDBJ whole genome shotgun (WGS) entry which is preliminary data.</text>
</comment>
<evidence type="ECO:0000313" key="6">
    <source>
        <dbReference type="Proteomes" id="UP001178507"/>
    </source>
</evidence>
<evidence type="ECO:0000256" key="1">
    <source>
        <dbReference type="ARBA" id="ARBA00006351"/>
    </source>
</evidence>
<evidence type="ECO:0000256" key="3">
    <source>
        <dbReference type="ARBA" id="ARBA00022679"/>
    </source>
</evidence>
<dbReference type="SUPFAM" id="SSF53448">
    <property type="entry name" value="Nucleotide-diphospho-sugar transferases"/>
    <property type="match status" value="1"/>
</dbReference>
<gene>
    <name evidence="5" type="ORF">EVOR1521_LOCUS3166</name>
</gene>
<dbReference type="Proteomes" id="UP001178507">
    <property type="component" value="Unassembled WGS sequence"/>
</dbReference>
<sequence>MLAWLLLNVCAAQRLKEYNLWVCPHCERGVKVADVTDLSCEVGPPGSGGIEWPWVKKALREFLGNLRLPPHERSDAAEVDKLLQLVSAPLQGECYIGIIALGFFSYHFMEPTERQEFLRTTVFGGVTFQKAVPLSYWDVYTSGWPIFGLLAAAAETVQNDLSLGLPAAQPDVGMTGIDLGQRRNFDFPGGPATKEDRLFMVALADNIGGSAWLNREQPSPPLPLANSLEYLVQTAYRSCSWGRATAYFAAAERLLTTNAASAAVWNSTRALVALGEHNLDGCEPNVTVFHEMQSVWPFWQILGRLEMRDLHKKAPIMTPAPLPPPALPGNVRLKWRRLLQARGQAEEPDVQRSSESAYPEEWGICLRDGAMAHIALSADLAQIDGLIVTLQSAVSSGNATRLCFHAFVLQDQRDFLVEGLQCAFGASLRPLRGPFAGQLLAGFALGTARLLIHRLDPEQVWTEVGLNSSRSGAVMLGETDLSHSLRSDTGNLGAAHNFARFLLHQLLPGLSRVVYLDVDVVVKGDLTELFDTPMRTEKGAHGTVAAVQRSNQPLKVYVDVLQPAVPRWLPSEAPSFNAGVMVIDLERWRRRQASRFVAEWIATNARRRLWLHGSQPPLLLLFHDEVVPLHWSWNVDGLGHRLNYPKHVLNEARVLHWTGPLKPWRHHGVNRKLWEPYAREYCPKYSFREHTTTCRPDSWFC</sequence>
<dbReference type="GO" id="GO:0005794">
    <property type="term" value="C:Golgi apparatus"/>
    <property type="evidence" value="ECO:0007669"/>
    <property type="project" value="TreeGrafter"/>
</dbReference>
<dbReference type="PANTHER" id="PTHR13778:SF47">
    <property type="entry name" value="LIPOPOLYSACCHARIDE 1,3-GALACTOSYLTRANSFERASE"/>
    <property type="match status" value="1"/>
</dbReference>
<evidence type="ECO:0000256" key="2">
    <source>
        <dbReference type="ARBA" id="ARBA00022676"/>
    </source>
</evidence>
<comment type="similarity">
    <text evidence="1">Belongs to the glycosyltransferase 8 family.</text>
</comment>
<evidence type="ECO:0008006" key="7">
    <source>
        <dbReference type="Google" id="ProtNLM"/>
    </source>
</evidence>
<dbReference type="GO" id="GO:0016757">
    <property type="term" value="F:glycosyltransferase activity"/>
    <property type="evidence" value="ECO:0007669"/>
    <property type="project" value="UniProtKB-KW"/>
</dbReference>
<dbReference type="InterPro" id="IPR029044">
    <property type="entry name" value="Nucleotide-diphossugar_trans"/>
</dbReference>
<dbReference type="Pfam" id="PF01501">
    <property type="entry name" value="Glyco_transf_8"/>
    <property type="match status" value="1"/>
</dbReference>
<protein>
    <recommendedName>
        <fullName evidence="7">Hexosyltransferase</fullName>
    </recommendedName>
</protein>
<evidence type="ECO:0000256" key="4">
    <source>
        <dbReference type="ARBA" id="ARBA00022723"/>
    </source>
</evidence>